<evidence type="ECO:0008006" key="4">
    <source>
        <dbReference type="Google" id="ProtNLM"/>
    </source>
</evidence>
<proteinExistence type="predicted"/>
<keyword evidence="1" id="KW-0732">Signal</keyword>
<dbReference type="RefSeq" id="WP_166091946.1">
    <property type="nucleotide sequence ID" value="NZ_CP049871.1"/>
</dbReference>
<sequence length="111" mass="12047">MQRKLSILALLAFAPALGGCAVQAALAAAQLAQYAQPAEGPSNAQFKPVATQACTQQAAQYGAVHVIDVEQRRADRIIVWGSVTDARQHRRTFECHFTTKLVKFKIRKIGG</sequence>
<dbReference type="AlphaFoldDB" id="A0A6G7ZKJ3"/>
<dbReference type="KEGG" id="ssin:G7078_00625"/>
<accession>A0A6G7ZKJ3</accession>
<evidence type="ECO:0000313" key="2">
    <source>
        <dbReference type="EMBL" id="QIL01438.1"/>
    </source>
</evidence>
<feature type="signal peptide" evidence="1">
    <location>
        <begin position="1"/>
        <end position="24"/>
    </location>
</feature>
<dbReference type="PROSITE" id="PS51257">
    <property type="entry name" value="PROKAR_LIPOPROTEIN"/>
    <property type="match status" value="1"/>
</dbReference>
<keyword evidence="3" id="KW-1185">Reference proteome</keyword>
<dbReference type="EMBL" id="CP049871">
    <property type="protein sequence ID" value="QIL01438.1"/>
    <property type="molecule type" value="Genomic_DNA"/>
</dbReference>
<evidence type="ECO:0000313" key="3">
    <source>
        <dbReference type="Proteomes" id="UP000502502"/>
    </source>
</evidence>
<reference evidence="2 3" key="1">
    <citation type="submission" date="2020-03" db="EMBL/GenBank/DDBJ databases">
        <title>Sphingomonas sp. nov., isolated from fish.</title>
        <authorList>
            <person name="Hyun D.-W."/>
            <person name="Bae J.-W."/>
        </authorList>
    </citation>
    <scope>NUCLEOTIDE SEQUENCE [LARGE SCALE GENOMIC DNA]</scope>
    <source>
        <strain evidence="2 3">HDW15C</strain>
    </source>
</reference>
<evidence type="ECO:0000256" key="1">
    <source>
        <dbReference type="SAM" id="SignalP"/>
    </source>
</evidence>
<protein>
    <recommendedName>
        <fullName evidence="4">Lipoprotein</fullName>
    </recommendedName>
</protein>
<organism evidence="2 3">
    <name type="scientific">Sphingomonas sinipercae</name>
    <dbReference type="NCBI Taxonomy" id="2714944"/>
    <lineage>
        <taxon>Bacteria</taxon>
        <taxon>Pseudomonadati</taxon>
        <taxon>Pseudomonadota</taxon>
        <taxon>Alphaproteobacteria</taxon>
        <taxon>Sphingomonadales</taxon>
        <taxon>Sphingomonadaceae</taxon>
        <taxon>Sphingomonas</taxon>
    </lineage>
</organism>
<name>A0A6G7ZKJ3_9SPHN</name>
<gene>
    <name evidence="2" type="ORF">G7078_00625</name>
</gene>
<feature type="chain" id="PRO_5026023611" description="Lipoprotein" evidence="1">
    <location>
        <begin position="25"/>
        <end position="111"/>
    </location>
</feature>
<dbReference type="Proteomes" id="UP000502502">
    <property type="component" value="Chromosome"/>
</dbReference>